<keyword evidence="2" id="KW-1185">Reference proteome</keyword>
<organism evidence="1 2">
    <name type="scientific">Ensete ventricosum</name>
    <name type="common">Abyssinian banana</name>
    <name type="synonym">Musa ensete</name>
    <dbReference type="NCBI Taxonomy" id="4639"/>
    <lineage>
        <taxon>Eukaryota</taxon>
        <taxon>Viridiplantae</taxon>
        <taxon>Streptophyta</taxon>
        <taxon>Embryophyta</taxon>
        <taxon>Tracheophyta</taxon>
        <taxon>Spermatophyta</taxon>
        <taxon>Magnoliopsida</taxon>
        <taxon>Liliopsida</taxon>
        <taxon>Zingiberales</taxon>
        <taxon>Musaceae</taxon>
        <taxon>Ensete</taxon>
    </lineage>
</organism>
<accession>A0AAV8P109</accession>
<name>A0AAV8P109_ENSVE</name>
<protein>
    <recommendedName>
        <fullName evidence="3">CTLH domain-containing protein</fullName>
    </recommendedName>
</protein>
<reference evidence="1 2" key="1">
    <citation type="submission" date="2022-12" db="EMBL/GenBank/DDBJ databases">
        <title>Chromosome-scale assembly of the Ensete ventricosum genome.</title>
        <authorList>
            <person name="Dussert Y."/>
            <person name="Stocks J."/>
            <person name="Wendawek A."/>
            <person name="Woldeyes F."/>
            <person name="Nichols R.A."/>
            <person name="Borrell J.S."/>
        </authorList>
    </citation>
    <scope>NUCLEOTIDE SEQUENCE [LARGE SCALE GENOMIC DNA]</scope>
    <source>
        <strain evidence="2">cv. Maze</strain>
        <tissue evidence="1">Seeds</tissue>
    </source>
</reference>
<dbReference type="Proteomes" id="UP001222027">
    <property type="component" value="Unassembled WGS sequence"/>
</dbReference>
<sequence>MAVGSLSFKGLRVAKMKLALEDYGKRGRLPLLSDMLQADPDLKMMLQVRMSQQYEAITTVACLNLCKILPFVHCTSPWLNHLVA</sequence>
<evidence type="ECO:0000313" key="2">
    <source>
        <dbReference type="Proteomes" id="UP001222027"/>
    </source>
</evidence>
<dbReference type="EMBL" id="JAQQAF010000009">
    <property type="protein sequence ID" value="KAJ8460691.1"/>
    <property type="molecule type" value="Genomic_DNA"/>
</dbReference>
<gene>
    <name evidence="1" type="ORF">OPV22_033617</name>
</gene>
<evidence type="ECO:0008006" key="3">
    <source>
        <dbReference type="Google" id="ProtNLM"/>
    </source>
</evidence>
<dbReference type="AlphaFoldDB" id="A0AAV8P109"/>
<evidence type="ECO:0000313" key="1">
    <source>
        <dbReference type="EMBL" id="KAJ8460691.1"/>
    </source>
</evidence>
<proteinExistence type="predicted"/>
<comment type="caution">
    <text evidence="1">The sequence shown here is derived from an EMBL/GenBank/DDBJ whole genome shotgun (WGS) entry which is preliminary data.</text>
</comment>